<feature type="non-terminal residue" evidence="2">
    <location>
        <position position="66"/>
    </location>
</feature>
<name>A0A2M6WCX7_9BACT</name>
<gene>
    <name evidence="2" type="ORF">COU22_01035</name>
</gene>
<sequence>MFANLYQTILYIPIFNLLVFFYNIVPGHDIALAITLLTIVIKIILSPFFVQSIKAQRVMQDLQPKV</sequence>
<evidence type="ECO:0000256" key="1">
    <source>
        <dbReference type="SAM" id="Phobius"/>
    </source>
</evidence>
<feature type="transmembrane region" description="Helical" evidence="1">
    <location>
        <begin position="30"/>
        <end position="50"/>
    </location>
</feature>
<accession>A0A2M6WCX7</accession>
<feature type="transmembrane region" description="Helical" evidence="1">
    <location>
        <begin position="5"/>
        <end position="24"/>
    </location>
</feature>
<dbReference type="EMBL" id="PFBO01000032">
    <property type="protein sequence ID" value="PIT90638.1"/>
    <property type="molecule type" value="Genomic_DNA"/>
</dbReference>
<keyword evidence="1" id="KW-0812">Transmembrane</keyword>
<proteinExistence type="predicted"/>
<keyword evidence="1" id="KW-1133">Transmembrane helix</keyword>
<reference evidence="3" key="1">
    <citation type="submission" date="2017-09" db="EMBL/GenBank/DDBJ databases">
        <title>Depth-based differentiation of microbial function through sediment-hosted aquifers and enrichment of novel symbionts in the deep terrestrial subsurface.</title>
        <authorList>
            <person name="Probst A.J."/>
            <person name="Ladd B."/>
            <person name="Jarett J.K."/>
            <person name="Geller-Mcgrath D.E."/>
            <person name="Sieber C.M.K."/>
            <person name="Emerson J.B."/>
            <person name="Anantharaman K."/>
            <person name="Thomas B.C."/>
            <person name="Malmstrom R."/>
            <person name="Stieglmeier M."/>
            <person name="Klingl A."/>
            <person name="Woyke T."/>
            <person name="Ryan C.M."/>
            <person name="Banfield J.F."/>
        </authorList>
    </citation>
    <scope>NUCLEOTIDE SEQUENCE [LARGE SCALE GENOMIC DNA]</scope>
</reference>
<comment type="caution">
    <text evidence="2">The sequence shown here is derived from an EMBL/GenBank/DDBJ whole genome shotgun (WGS) entry which is preliminary data.</text>
</comment>
<dbReference type="Proteomes" id="UP000230543">
    <property type="component" value="Unassembled WGS sequence"/>
</dbReference>
<protein>
    <recommendedName>
        <fullName evidence="4">Membrane protein insertase YidC</fullName>
    </recommendedName>
</protein>
<dbReference type="AlphaFoldDB" id="A0A2M6WCX7"/>
<evidence type="ECO:0000313" key="2">
    <source>
        <dbReference type="EMBL" id="PIT90638.1"/>
    </source>
</evidence>
<keyword evidence="1" id="KW-0472">Membrane</keyword>
<organism evidence="2 3">
    <name type="scientific">Candidatus Komeilibacteria bacterium CG10_big_fil_rev_8_21_14_0_10_41_13</name>
    <dbReference type="NCBI Taxonomy" id="1974476"/>
    <lineage>
        <taxon>Bacteria</taxon>
        <taxon>Candidatus Komeiliibacteriota</taxon>
    </lineage>
</organism>
<evidence type="ECO:0000313" key="3">
    <source>
        <dbReference type="Proteomes" id="UP000230543"/>
    </source>
</evidence>
<evidence type="ECO:0008006" key="4">
    <source>
        <dbReference type="Google" id="ProtNLM"/>
    </source>
</evidence>